<dbReference type="PROSITE" id="PS00108">
    <property type="entry name" value="PROTEIN_KINASE_ST"/>
    <property type="match status" value="1"/>
</dbReference>
<dbReference type="SUPFAM" id="SSF56112">
    <property type="entry name" value="Protein kinase-like (PK-like)"/>
    <property type="match status" value="1"/>
</dbReference>
<keyword evidence="10" id="KW-1133">Transmembrane helix</keyword>
<protein>
    <recommendedName>
        <fullName evidence="1">non-specific serine/threonine protein kinase</fullName>
        <ecNumber evidence="1">2.7.11.1</ecNumber>
    </recommendedName>
</protein>
<dbReference type="InterPro" id="IPR011009">
    <property type="entry name" value="Kinase-like_dom_sf"/>
</dbReference>
<keyword evidence="10" id="KW-0812">Transmembrane</keyword>
<feature type="transmembrane region" description="Helical" evidence="10">
    <location>
        <begin position="401"/>
        <end position="418"/>
    </location>
</feature>
<dbReference type="CDD" id="cd13994">
    <property type="entry name" value="STKc_HAL4_like"/>
    <property type="match status" value="1"/>
</dbReference>
<organism evidence="12 13">
    <name type="scientific">Fusarium acuminatum</name>
    <dbReference type="NCBI Taxonomy" id="5515"/>
    <lineage>
        <taxon>Eukaryota</taxon>
        <taxon>Fungi</taxon>
        <taxon>Dikarya</taxon>
        <taxon>Ascomycota</taxon>
        <taxon>Pezizomycotina</taxon>
        <taxon>Sordariomycetes</taxon>
        <taxon>Hypocreomycetidae</taxon>
        <taxon>Hypocreales</taxon>
        <taxon>Nectriaceae</taxon>
        <taxon>Fusarium</taxon>
        <taxon>Fusarium tricinctum species complex</taxon>
    </lineage>
</organism>
<evidence type="ECO:0000313" key="13">
    <source>
        <dbReference type="Proteomes" id="UP001489902"/>
    </source>
</evidence>
<comment type="catalytic activity">
    <reaction evidence="7">
        <text>L-threonyl-[protein] + ATP = O-phospho-L-threonyl-[protein] + ADP + H(+)</text>
        <dbReference type="Rhea" id="RHEA:46608"/>
        <dbReference type="Rhea" id="RHEA-COMP:11060"/>
        <dbReference type="Rhea" id="RHEA-COMP:11605"/>
        <dbReference type="ChEBI" id="CHEBI:15378"/>
        <dbReference type="ChEBI" id="CHEBI:30013"/>
        <dbReference type="ChEBI" id="CHEBI:30616"/>
        <dbReference type="ChEBI" id="CHEBI:61977"/>
        <dbReference type="ChEBI" id="CHEBI:456216"/>
        <dbReference type="EC" id="2.7.11.1"/>
    </reaction>
</comment>
<evidence type="ECO:0000256" key="4">
    <source>
        <dbReference type="ARBA" id="ARBA00022741"/>
    </source>
</evidence>
<dbReference type="PANTHER" id="PTHR24343">
    <property type="entry name" value="SERINE/THREONINE KINASE"/>
    <property type="match status" value="1"/>
</dbReference>
<evidence type="ECO:0000256" key="10">
    <source>
        <dbReference type="SAM" id="Phobius"/>
    </source>
</evidence>
<evidence type="ECO:0000256" key="5">
    <source>
        <dbReference type="ARBA" id="ARBA00022777"/>
    </source>
</evidence>
<feature type="region of interest" description="Disordered" evidence="9">
    <location>
        <begin position="48"/>
        <end position="105"/>
    </location>
</feature>
<evidence type="ECO:0000313" key="12">
    <source>
        <dbReference type="EMBL" id="WZH42139.1"/>
    </source>
</evidence>
<dbReference type="SMART" id="SM00220">
    <property type="entry name" value="S_TKc"/>
    <property type="match status" value="1"/>
</dbReference>
<evidence type="ECO:0000256" key="1">
    <source>
        <dbReference type="ARBA" id="ARBA00012513"/>
    </source>
</evidence>
<evidence type="ECO:0000256" key="6">
    <source>
        <dbReference type="ARBA" id="ARBA00022840"/>
    </source>
</evidence>
<dbReference type="PANTHER" id="PTHR24343:SF558">
    <property type="entry name" value="PROTEIN KINASE DOMAIN-CONTAINING PROTEIN"/>
    <property type="match status" value="1"/>
</dbReference>
<feature type="domain" description="Protein kinase" evidence="11">
    <location>
        <begin position="156"/>
        <end position="431"/>
    </location>
</feature>
<gene>
    <name evidence="12" type="ORF">QYS62_003129</name>
</gene>
<keyword evidence="6" id="KW-0067">ATP-binding</keyword>
<proteinExistence type="predicted"/>
<evidence type="ECO:0000256" key="2">
    <source>
        <dbReference type="ARBA" id="ARBA00022527"/>
    </source>
</evidence>
<evidence type="ECO:0000256" key="8">
    <source>
        <dbReference type="ARBA" id="ARBA00048679"/>
    </source>
</evidence>
<dbReference type="Pfam" id="PF00069">
    <property type="entry name" value="Pkinase"/>
    <property type="match status" value="1"/>
</dbReference>
<evidence type="ECO:0000256" key="7">
    <source>
        <dbReference type="ARBA" id="ARBA00047899"/>
    </source>
</evidence>
<dbReference type="InterPro" id="IPR000719">
    <property type="entry name" value="Prot_kinase_dom"/>
</dbReference>
<keyword evidence="2" id="KW-0723">Serine/threonine-protein kinase</keyword>
<evidence type="ECO:0000256" key="9">
    <source>
        <dbReference type="SAM" id="MobiDB-lite"/>
    </source>
</evidence>
<dbReference type="PROSITE" id="PS50011">
    <property type="entry name" value="PROTEIN_KINASE_DOM"/>
    <property type="match status" value="1"/>
</dbReference>
<keyword evidence="10" id="KW-0472">Membrane</keyword>
<accession>A0ABZ2WN29</accession>
<reference evidence="12 13" key="1">
    <citation type="submission" date="2024-04" db="EMBL/GenBank/DDBJ databases">
        <title>Complete genome sequence of Fusarium acuminatum.</title>
        <authorList>
            <person name="Lan B."/>
        </authorList>
    </citation>
    <scope>NUCLEOTIDE SEQUENCE [LARGE SCALE GENOMIC DNA]</scope>
    <source>
        <strain evidence="12">1A</strain>
    </source>
</reference>
<feature type="compositionally biased region" description="Polar residues" evidence="9">
    <location>
        <begin position="71"/>
        <end position="94"/>
    </location>
</feature>
<dbReference type="Gene3D" id="1.10.510.10">
    <property type="entry name" value="Transferase(Phosphotransferase) domain 1"/>
    <property type="match status" value="1"/>
</dbReference>
<evidence type="ECO:0000259" key="11">
    <source>
        <dbReference type="PROSITE" id="PS50011"/>
    </source>
</evidence>
<dbReference type="EC" id="2.7.11.1" evidence="1"/>
<dbReference type="GO" id="GO:0016301">
    <property type="term" value="F:kinase activity"/>
    <property type="evidence" value="ECO:0007669"/>
    <property type="project" value="UniProtKB-KW"/>
</dbReference>
<name>A0ABZ2WN29_9HYPO</name>
<dbReference type="InterPro" id="IPR008271">
    <property type="entry name" value="Ser/Thr_kinase_AS"/>
</dbReference>
<keyword evidence="3" id="KW-0808">Transferase</keyword>
<comment type="catalytic activity">
    <reaction evidence="8">
        <text>L-seryl-[protein] + ATP = O-phospho-L-seryl-[protein] + ADP + H(+)</text>
        <dbReference type="Rhea" id="RHEA:17989"/>
        <dbReference type="Rhea" id="RHEA-COMP:9863"/>
        <dbReference type="Rhea" id="RHEA-COMP:11604"/>
        <dbReference type="ChEBI" id="CHEBI:15378"/>
        <dbReference type="ChEBI" id="CHEBI:29999"/>
        <dbReference type="ChEBI" id="CHEBI:30616"/>
        <dbReference type="ChEBI" id="CHEBI:83421"/>
        <dbReference type="ChEBI" id="CHEBI:456216"/>
        <dbReference type="EC" id="2.7.11.1"/>
    </reaction>
</comment>
<evidence type="ECO:0000256" key="3">
    <source>
        <dbReference type="ARBA" id="ARBA00022679"/>
    </source>
</evidence>
<keyword evidence="4" id="KW-0547">Nucleotide-binding</keyword>
<dbReference type="EMBL" id="CP151261">
    <property type="protein sequence ID" value="WZH42139.1"/>
    <property type="molecule type" value="Genomic_DNA"/>
</dbReference>
<dbReference type="Proteomes" id="UP001489902">
    <property type="component" value="Chromosome 2"/>
</dbReference>
<sequence length="451" mass="49866">MTSLRADRPWVQCNHCPPESGAADFGRLGGLLGAVIFHSLRSLNPHLNPGSLASAKERRSPAMPHKDAVKSTRQSNEAGTVTGTQDVKSPSSKAASPGNGKGRPLQRFSMNVKVQGGHEHHLCPGHGGGRLSSMWRGILGLTERLNPSATLPEKYGKLHEVVGRGAASVVRISHKKMEDGVCEKLFAVKEFRAQSGETVRGYTKRLTAEFCISSALRHSKVVHTIDLLMDAKGKYYEIMEFCAGGDLYRVIHSPGKLEVQEADCFFKQMMCGVKYIHEMGVAHCDLKLENLLLTSDGGLKIGDFGNAHCFRMAWENDVHMASNRCGSSPYIAPEEHTGKEFDARAVDIWACGIVYMAMRTGYFLWGIAKEKDESYAQYLENLRDGEGYGPIESLPRVSFCYYVVLYLVSMIILTAIWLRSTAEMLYIAPWTLVQPDASQHPKSYNPHGVEK</sequence>
<feature type="compositionally biased region" description="Basic and acidic residues" evidence="9">
    <location>
        <begin position="55"/>
        <end position="70"/>
    </location>
</feature>
<keyword evidence="5 12" id="KW-0418">Kinase</keyword>
<keyword evidence="13" id="KW-1185">Reference proteome</keyword>